<evidence type="ECO:0000313" key="2">
    <source>
        <dbReference type="Proteomes" id="UP000054549"/>
    </source>
</evidence>
<dbReference type="OrthoDB" id="2972473at2759"/>
<protein>
    <submittedName>
        <fullName evidence="1">Uncharacterized protein</fullName>
    </submittedName>
</protein>
<dbReference type="InParanoid" id="A0A0C2SN29"/>
<dbReference type="Proteomes" id="UP000054549">
    <property type="component" value="Unassembled WGS sequence"/>
</dbReference>
<reference evidence="1 2" key="1">
    <citation type="submission" date="2014-04" db="EMBL/GenBank/DDBJ databases">
        <title>Evolutionary Origins and Diversification of the Mycorrhizal Mutualists.</title>
        <authorList>
            <consortium name="DOE Joint Genome Institute"/>
            <consortium name="Mycorrhizal Genomics Consortium"/>
            <person name="Kohler A."/>
            <person name="Kuo A."/>
            <person name="Nagy L.G."/>
            <person name="Floudas D."/>
            <person name="Copeland A."/>
            <person name="Barry K.W."/>
            <person name="Cichocki N."/>
            <person name="Veneault-Fourrey C."/>
            <person name="LaButti K."/>
            <person name="Lindquist E.A."/>
            <person name="Lipzen A."/>
            <person name="Lundell T."/>
            <person name="Morin E."/>
            <person name="Murat C."/>
            <person name="Riley R."/>
            <person name="Ohm R."/>
            <person name="Sun H."/>
            <person name="Tunlid A."/>
            <person name="Henrissat B."/>
            <person name="Grigoriev I.V."/>
            <person name="Hibbett D.S."/>
            <person name="Martin F."/>
        </authorList>
    </citation>
    <scope>NUCLEOTIDE SEQUENCE [LARGE SCALE GENOMIC DNA]</scope>
    <source>
        <strain evidence="1 2">Koide BX008</strain>
    </source>
</reference>
<sequence length="180" mass="19423">MSIVAADSAPVEVVKSVVEALPLSARTSQNVNSPSFHVIRLPSPGGNEDRLRRIVAEYCIQPLGSASRQAIWWTSYIVTARTGTLTRKTGVYNDWTEFGTLSSQPATGIIAPRESGIIIVDTSKGVVNGNQTNGTVLQVVDMSEVSNNVDIYALLVASGMHDGAYQVSAQARLEYRLRET</sequence>
<dbReference type="EMBL" id="KN818248">
    <property type="protein sequence ID" value="KIL64620.1"/>
    <property type="molecule type" value="Genomic_DNA"/>
</dbReference>
<keyword evidence="2" id="KW-1185">Reference proteome</keyword>
<dbReference type="HOGENOM" id="CLU_128286_0_0_1"/>
<name>A0A0C2SN29_AMAMK</name>
<gene>
    <name evidence="1" type="ORF">M378DRAFT_163094</name>
</gene>
<proteinExistence type="predicted"/>
<accession>A0A0C2SN29</accession>
<dbReference type="AlphaFoldDB" id="A0A0C2SN29"/>
<evidence type="ECO:0000313" key="1">
    <source>
        <dbReference type="EMBL" id="KIL64620.1"/>
    </source>
</evidence>
<organism evidence="1 2">
    <name type="scientific">Amanita muscaria (strain Koide BX008)</name>
    <dbReference type="NCBI Taxonomy" id="946122"/>
    <lineage>
        <taxon>Eukaryota</taxon>
        <taxon>Fungi</taxon>
        <taxon>Dikarya</taxon>
        <taxon>Basidiomycota</taxon>
        <taxon>Agaricomycotina</taxon>
        <taxon>Agaricomycetes</taxon>
        <taxon>Agaricomycetidae</taxon>
        <taxon>Agaricales</taxon>
        <taxon>Pluteineae</taxon>
        <taxon>Amanitaceae</taxon>
        <taxon>Amanita</taxon>
    </lineage>
</organism>